<protein>
    <submittedName>
        <fullName evidence="1">Uncharacterized protein</fullName>
    </submittedName>
</protein>
<sequence>MTWNQELKTWKIRIPTWKSVSPP</sequence>
<evidence type="ECO:0000313" key="1">
    <source>
        <dbReference type="EMBL" id="RYR14385.1"/>
    </source>
</evidence>
<accession>A0A444ZJJ6</accession>
<gene>
    <name evidence="1" type="ORF">Ahy_B04g070940</name>
</gene>
<dbReference type="EMBL" id="SDMP01000014">
    <property type="protein sequence ID" value="RYR14385.1"/>
    <property type="molecule type" value="Genomic_DNA"/>
</dbReference>
<organism evidence="1 2">
    <name type="scientific">Arachis hypogaea</name>
    <name type="common">Peanut</name>
    <dbReference type="NCBI Taxonomy" id="3818"/>
    <lineage>
        <taxon>Eukaryota</taxon>
        <taxon>Viridiplantae</taxon>
        <taxon>Streptophyta</taxon>
        <taxon>Embryophyta</taxon>
        <taxon>Tracheophyta</taxon>
        <taxon>Spermatophyta</taxon>
        <taxon>Magnoliopsida</taxon>
        <taxon>eudicotyledons</taxon>
        <taxon>Gunneridae</taxon>
        <taxon>Pentapetalae</taxon>
        <taxon>rosids</taxon>
        <taxon>fabids</taxon>
        <taxon>Fabales</taxon>
        <taxon>Fabaceae</taxon>
        <taxon>Papilionoideae</taxon>
        <taxon>50 kb inversion clade</taxon>
        <taxon>dalbergioids sensu lato</taxon>
        <taxon>Dalbergieae</taxon>
        <taxon>Pterocarpus clade</taxon>
        <taxon>Arachis</taxon>
    </lineage>
</organism>
<reference evidence="1 2" key="1">
    <citation type="submission" date="2019-01" db="EMBL/GenBank/DDBJ databases">
        <title>Sequencing of cultivated peanut Arachis hypogaea provides insights into genome evolution and oil improvement.</title>
        <authorList>
            <person name="Chen X."/>
        </authorList>
    </citation>
    <scope>NUCLEOTIDE SEQUENCE [LARGE SCALE GENOMIC DNA]</scope>
    <source>
        <strain evidence="2">cv. Fuhuasheng</strain>
        <tissue evidence="1">Leaves</tissue>
    </source>
</reference>
<name>A0A444ZJJ6_ARAHY</name>
<dbReference type="AlphaFoldDB" id="A0A444ZJJ6"/>
<comment type="caution">
    <text evidence="1">The sequence shown here is derived from an EMBL/GenBank/DDBJ whole genome shotgun (WGS) entry which is preliminary data.</text>
</comment>
<dbReference type="Proteomes" id="UP000289738">
    <property type="component" value="Chromosome B04"/>
</dbReference>
<keyword evidence="2" id="KW-1185">Reference proteome</keyword>
<evidence type="ECO:0000313" key="2">
    <source>
        <dbReference type="Proteomes" id="UP000289738"/>
    </source>
</evidence>
<proteinExistence type="predicted"/>